<evidence type="ECO:0000256" key="11">
    <source>
        <dbReference type="PIRSR" id="PIRSR000463-1"/>
    </source>
</evidence>
<evidence type="ECO:0000256" key="3">
    <source>
        <dbReference type="ARBA" id="ARBA00004964"/>
    </source>
</evidence>
<dbReference type="InterPro" id="IPR044143">
    <property type="entry name" value="GlgB_N_E_set_prok"/>
</dbReference>
<dbReference type="KEGG" id="ifl:C1H71_14765"/>
<dbReference type="InterPro" id="IPR004193">
    <property type="entry name" value="Glyco_hydro_13_N"/>
</dbReference>
<dbReference type="InterPro" id="IPR006047">
    <property type="entry name" value="GH13_cat_dom"/>
</dbReference>
<dbReference type="NCBIfam" id="NF003811">
    <property type="entry name" value="PRK05402.1"/>
    <property type="match status" value="1"/>
</dbReference>
<dbReference type="SUPFAM" id="SSF51011">
    <property type="entry name" value="Glycosyl hydrolase domain"/>
    <property type="match status" value="1"/>
</dbReference>
<dbReference type="Pfam" id="PF02806">
    <property type="entry name" value="Alpha-amylase_C"/>
    <property type="match status" value="1"/>
</dbReference>
<organism evidence="13 14">
    <name type="scientific">Iodobacter fluviatilis</name>
    <dbReference type="NCBI Taxonomy" id="537"/>
    <lineage>
        <taxon>Bacteria</taxon>
        <taxon>Pseudomonadati</taxon>
        <taxon>Pseudomonadota</taxon>
        <taxon>Betaproteobacteria</taxon>
        <taxon>Neisseriales</taxon>
        <taxon>Chitinibacteraceae</taxon>
        <taxon>Iodobacter</taxon>
    </lineage>
</organism>
<evidence type="ECO:0000256" key="2">
    <source>
        <dbReference type="ARBA" id="ARBA00002953"/>
    </source>
</evidence>
<protein>
    <recommendedName>
        <fullName evidence="10">1,4-alpha-glucan branching enzyme GlgB</fullName>
        <ecNumber evidence="10">2.4.1.18</ecNumber>
    </recommendedName>
    <alternativeName>
        <fullName evidence="10">1,4-alpha-D-glucan:1,4-alpha-D-glucan 6-glucosyl-transferase</fullName>
    </alternativeName>
    <alternativeName>
        <fullName evidence="10">Alpha-(1-&gt;4)-glucan branching enzyme</fullName>
    </alternativeName>
    <alternativeName>
        <fullName evidence="10">Glycogen branching enzyme</fullName>
        <shortName evidence="10">BE</shortName>
    </alternativeName>
</protein>
<name>A0A7G3GBY1_9NEIS</name>
<evidence type="ECO:0000256" key="6">
    <source>
        <dbReference type="ARBA" id="ARBA00022676"/>
    </source>
</evidence>
<evidence type="ECO:0000313" key="14">
    <source>
        <dbReference type="Proteomes" id="UP000515917"/>
    </source>
</evidence>
<dbReference type="InterPro" id="IPR006048">
    <property type="entry name" value="A-amylase/branching_C"/>
</dbReference>
<dbReference type="InterPro" id="IPR037439">
    <property type="entry name" value="Branching_enzy"/>
</dbReference>
<keyword evidence="14" id="KW-1185">Reference proteome</keyword>
<dbReference type="SUPFAM" id="SSF81296">
    <property type="entry name" value="E set domains"/>
    <property type="match status" value="2"/>
</dbReference>
<dbReference type="GO" id="GO:0005978">
    <property type="term" value="P:glycogen biosynthetic process"/>
    <property type="evidence" value="ECO:0007669"/>
    <property type="project" value="UniProtKB-UniRule"/>
</dbReference>
<dbReference type="AlphaFoldDB" id="A0A7G3GBY1"/>
<dbReference type="Gene3D" id="2.60.40.10">
    <property type="entry name" value="Immunoglobulins"/>
    <property type="match status" value="1"/>
</dbReference>
<dbReference type="CDD" id="cd11322">
    <property type="entry name" value="AmyAc_Glg_BE"/>
    <property type="match status" value="1"/>
</dbReference>
<dbReference type="NCBIfam" id="NF008967">
    <property type="entry name" value="PRK12313.1"/>
    <property type="match status" value="1"/>
</dbReference>
<sequence length="727" mass="81970">MNLLDIGTIEAICTAGYGDSFAALGMHADGALSVRAFLPDATACIVIEQASGRRLAALTLIDARGLFAGTIPRRKKPFTYQLAVSWGEQEVLLDDPYCFAPILGEMDVWLLAEGTHHRPFEKLGAHPQQIDGIDGVVFAVWAPNAQRVAVVGDFNGWDGRRHGMRLRQECGVWEIFLPAVSLGACYKFEILGMDGVRNLKADPYAFAAELRPGTASVVAGCPSKVIEFMGREAANHNPIAIYEVHLASWRCVPEEGQRSLNWHELAAQLLPYVKDLGFTHIELLPISEFPFDGSWGYQPLGLYAPTARFGTAADFSYFVRAAHAMDLGVLLDWVPGHFPCDSFGLAQFDGTPLFEHSDPREGFHHDWKTLIYNYGRNEVKNYLIGNALYWIERFGVDGLRVDAVASMLYRDYSRPAGQWLPNEFGGRENLEAIAFLREMSEILASECPHAVTFAEESTSFPRVTRAAKQGGLGFNYKWNMGWMHDSLSYMHIDPIYRQHHHNQMTFSLMYVFDEEFVLPLSHDEVVHGKGSILSRMPGDTWQQFANLRAYYAFMWAHPGKKLLFMGSEWGQIREWSHLHSLDWHLLESAWHRGVQALVRDLNQSYQDQPALYEMDSSPSGFKWIVGDDALNSVFVFTRHAADSNDFVLVISNFTPEVRHTYRIGVPLAGRYIEIINTDSTYYQGSNVGNRECQTDNIASHQYPQSISITIPPLATLYLKWLGDKTEY</sequence>
<evidence type="ECO:0000256" key="1">
    <source>
        <dbReference type="ARBA" id="ARBA00000826"/>
    </source>
</evidence>
<dbReference type="NCBIfam" id="TIGR01515">
    <property type="entry name" value="branching_enzym"/>
    <property type="match status" value="1"/>
</dbReference>
<keyword evidence="8 10" id="KW-0320">Glycogen biosynthesis</keyword>
<dbReference type="Proteomes" id="UP000515917">
    <property type="component" value="Chromosome"/>
</dbReference>
<dbReference type="PANTHER" id="PTHR43651">
    <property type="entry name" value="1,4-ALPHA-GLUCAN-BRANCHING ENZYME"/>
    <property type="match status" value="1"/>
</dbReference>
<gene>
    <name evidence="10" type="primary">glgB</name>
    <name evidence="13" type="ORF">C1H71_14765</name>
</gene>
<evidence type="ECO:0000256" key="10">
    <source>
        <dbReference type="HAMAP-Rule" id="MF_00685"/>
    </source>
</evidence>
<dbReference type="Pfam" id="PF22019">
    <property type="entry name" value="GlgB_N"/>
    <property type="match status" value="1"/>
</dbReference>
<comment type="subunit">
    <text evidence="10">Monomer.</text>
</comment>
<comment type="catalytic activity">
    <reaction evidence="1 10">
        <text>Transfers a segment of a (1-&gt;4)-alpha-D-glucan chain to a primary hydroxy group in a similar glucan chain.</text>
        <dbReference type="EC" id="2.4.1.18"/>
    </reaction>
</comment>
<keyword evidence="7 10" id="KW-0808">Transferase</keyword>
<dbReference type="EC" id="2.4.1.18" evidence="10"/>
<feature type="active site" description="Nucleophile" evidence="10 11">
    <location>
        <position position="402"/>
    </location>
</feature>
<dbReference type="HAMAP" id="MF_00685">
    <property type="entry name" value="GlgB"/>
    <property type="match status" value="1"/>
</dbReference>
<dbReference type="InterPro" id="IPR013783">
    <property type="entry name" value="Ig-like_fold"/>
</dbReference>
<keyword evidence="6 10" id="KW-0328">Glycosyltransferase</keyword>
<dbReference type="GO" id="GO:0003844">
    <property type="term" value="F:1,4-alpha-glucan branching enzyme activity"/>
    <property type="evidence" value="ECO:0007669"/>
    <property type="project" value="UniProtKB-UniRule"/>
</dbReference>
<evidence type="ECO:0000256" key="8">
    <source>
        <dbReference type="ARBA" id="ARBA00023056"/>
    </source>
</evidence>
<dbReference type="Gene3D" id="3.20.20.80">
    <property type="entry name" value="Glycosidases"/>
    <property type="match status" value="1"/>
</dbReference>
<feature type="active site" description="Proton donor" evidence="10 11">
    <location>
        <position position="455"/>
    </location>
</feature>
<dbReference type="PANTHER" id="PTHR43651:SF3">
    <property type="entry name" value="1,4-ALPHA-GLUCAN-BRANCHING ENZYME"/>
    <property type="match status" value="1"/>
</dbReference>
<dbReference type="CDD" id="cd02855">
    <property type="entry name" value="E_set_GBE_prok_N"/>
    <property type="match status" value="1"/>
</dbReference>
<evidence type="ECO:0000259" key="12">
    <source>
        <dbReference type="SMART" id="SM00642"/>
    </source>
</evidence>
<dbReference type="UniPathway" id="UPA00164"/>
<comment type="similarity">
    <text evidence="4 10">Belongs to the glycosyl hydrolase 13 family. GlgB subfamily.</text>
</comment>
<dbReference type="FunFam" id="2.60.40.1180:FF:000002">
    <property type="entry name" value="1,4-alpha-glucan branching enzyme GlgB"/>
    <property type="match status" value="1"/>
</dbReference>
<evidence type="ECO:0000256" key="9">
    <source>
        <dbReference type="ARBA" id="ARBA00023277"/>
    </source>
</evidence>
<comment type="pathway">
    <text evidence="3 10">Glycan biosynthesis; glycogen biosynthesis.</text>
</comment>
<dbReference type="InterPro" id="IPR017853">
    <property type="entry name" value="GH"/>
</dbReference>
<dbReference type="EMBL" id="CP025781">
    <property type="protein sequence ID" value="QBC44664.1"/>
    <property type="molecule type" value="Genomic_DNA"/>
</dbReference>
<dbReference type="Pfam" id="PF00128">
    <property type="entry name" value="Alpha-amylase"/>
    <property type="match status" value="2"/>
</dbReference>
<keyword evidence="9 10" id="KW-0119">Carbohydrate metabolism</keyword>
<dbReference type="InterPro" id="IPR006407">
    <property type="entry name" value="GlgB"/>
</dbReference>
<feature type="domain" description="Glycosyl hydrolase family 13 catalytic" evidence="12">
    <location>
        <begin position="258"/>
        <end position="622"/>
    </location>
</feature>
<proteinExistence type="inferred from homology"/>
<dbReference type="InterPro" id="IPR014756">
    <property type="entry name" value="Ig_E-set"/>
</dbReference>
<dbReference type="PIRSF" id="PIRSF000463">
    <property type="entry name" value="GlgB"/>
    <property type="match status" value="1"/>
</dbReference>
<dbReference type="GO" id="GO:0004553">
    <property type="term" value="F:hydrolase activity, hydrolyzing O-glycosyl compounds"/>
    <property type="evidence" value="ECO:0007669"/>
    <property type="project" value="InterPro"/>
</dbReference>
<dbReference type="FunFam" id="2.60.40.10:FF:000169">
    <property type="entry name" value="1,4-alpha-glucan branching enzyme GlgB"/>
    <property type="match status" value="1"/>
</dbReference>
<dbReference type="FunFam" id="3.20.20.80:FF:000003">
    <property type="entry name" value="1,4-alpha-glucan branching enzyme GlgB"/>
    <property type="match status" value="1"/>
</dbReference>
<dbReference type="GO" id="GO:0005829">
    <property type="term" value="C:cytosol"/>
    <property type="evidence" value="ECO:0007669"/>
    <property type="project" value="TreeGrafter"/>
</dbReference>
<evidence type="ECO:0000256" key="5">
    <source>
        <dbReference type="ARBA" id="ARBA00022600"/>
    </source>
</evidence>
<dbReference type="Gene3D" id="2.60.40.1180">
    <property type="entry name" value="Golgi alpha-mannosidase II"/>
    <property type="match status" value="1"/>
</dbReference>
<dbReference type="RefSeq" id="WP_130107195.1">
    <property type="nucleotide sequence ID" value="NZ_CP025781.1"/>
</dbReference>
<reference evidence="13 14" key="1">
    <citation type="submission" date="2018-01" db="EMBL/GenBank/DDBJ databases">
        <title>Genome sequence of Iodobacter sp. strain PCH194 isolated from Indian Trans-Himalaya.</title>
        <authorList>
            <person name="Kumar V."/>
            <person name="Thakur V."/>
            <person name="Kumar S."/>
            <person name="Singh D."/>
        </authorList>
    </citation>
    <scope>NUCLEOTIDE SEQUENCE [LARGE SCALE GENOMIC DNA]</scope>
    <source>
        <strain evidence="13 14">PCH194</strain>
    </source>
</reference>
<dbReference type="InterPro" id="IPR054169">
    <property type="entry name" value="GlgB_N"/>
</dbReference>
<evidence type="ECO:0000256" key="4">
    <source>
        <dbReference type="ARBA" id="ARBA00009000"/>
    </source>
</evidence>
<keyword evidence="5 10" id="KW-0321">Glycogen metabolism</keyword>
<accession>A0A7G3GBY1</accession>
<evidence type="ECO:0000256" key="7">
    <source>
        <dbReference type="ARBA" id="ARBA00022679"/>
    </source>
</evidence>
<dbReference type="InterPro" id="IPR013780">
    <property type="entry name" value="Glyco_hydro_b"/>
</dbReference>
<comment type="function">
    <text evidence="2 10">Catalyzes the formation of the alpha-1,6-glucosidic linkages in glycogen by scission of a 1,4-alpha-linked oligosaccharide from growing alpha-1,4-glucan chains and the subsequent attachment of the oligosaccharide to the alpha-1,6 position.</text>
</comment>
<dbReference type="GO" id="GO:0043169">
    <property type="term" value="F:cation binding"/>
    <property type="evidence" value="ECO:0007669"/>
    <property type="project" value="InterPro"/>
</dbReference>
<dbReference type="SMART" id="SM00642">
    <property type="entry name" value="Aamy"/>
    <property type="match status" value="1"/>
</dbReference>
<dbReference type="SUPFAM" id="SSF51445">
    <property type="entry name" value="(Trans)glycosidases"/>
    <property type="match status" value="1"/>
</dbReference>
<dbReference type="Pfam" id="PF02922">
    <property type="entry name" value="CBM_48"/>
    <property type="match status" value="1"/>
</dbReference>
<evidence type="ECO:0000313" key="13">
    <source>
        <dbReference type="EMBL" id="QBC44664.1"/>
    </source>
</evidence>